<keyword evidence="9" id="KW-0833">Ubl conjugation pathway</keyword>
<proteinExistence type="predicted"/>
<dbReference type="InterPro" id="IPR013083">
    <property type="entry name" value="Znf_RING/FYVE/PHD"/>
</dbReference>
<keyword evidence="12 14" id="KW-0472">Membrane</keyword>
<feature type="transmembrane region" description="Helical" evidence="14">
    <location>
        <begin position="393"/>
        <end position="413"/>
    </location>
</feature>
<keyword evidence="6 14" id="KW-0812">Transmembrane</keyword>
<feature type="region of interest" description="Disordered" evidence="13">
    <location>
        <begin position="195"/>
        <end position="229"/>
    </location>
</feature>
<evidence type="ECO:0000256" key="1">
    <source>
        <dbReference type="ARBA" id="ARBA00000900"/>
    </source>
</evidence>
<evidence type="ECO:0000256" key="8">
    <source>
        <dbReference type="ARBA" id="ARBA00022771"/>
    </source>
</evidence>
<dbReference type="InterPro" id="IPR011016">
    <property type="entry name" value="Znf_RING-CH"/>
</dbReference>
<organism evidence="16 17">
    <name type="scientific">Plutella xylostella</name>
    <name type="common">Diamondback moth</name>
    <name type="synonym">Plutella maculipennis</name>
    <dbReference type="NCBI Taxonomy" id="51655"/>
    <lineage>
        <taxon>Eukaryota</taxon>
        <taxon>Metazoa</taxon>
        <taxon>Ecdysozoa</taxon>
        <taxon>Arthropoda</taxon>
        <taxon>Hexapoda</taxon>
        <taxon>Insecta</taxon>
        <taxon>Pterygota</taxon>
        <taxon>Neoptera</taxon>
        <taxon>Endopterygota</taxon>
        <taxon>Lepidoptera</taxon>
        <taxon>Glossata</taxon>
        <taxon>Ditrysia</taxon>
        <taxon>Yponomeutoidea</taxon>
        <taxon>Plutellidae</taxon>
        <taxon>Plutella</taxon>
    </lineage>
</organism>
<feature type="domain" description="RING-CH-type" evidence="15">
    <location>
        <begin position="4"/>
        <end position="65"/>
    </location>
</feature>
<feature type="transmembrane region" description="Helical" evidence="14">
    <location>
        <begin position="722"/>
        <end position="745"/>
    </location>
</feature>
<evidence type="ECO:0000256" key="12">
    <source>
        <dbReference type="ARBA" id="ARBA00023136"/>
    </source>
</evidence>
<evidence type="ECO:0000256" key="3">
    <source>
        <dbReference type="ARBA" id="ARBA00004906"/>
    </source>
</evidence>
<feature type="transmembrane region" description="Helical" evidence="14">
    <location>
        <begin position="305"/>
        <end position="328"/>
    </location>
</feature>
<evidence type="ECO:0000256" key="11">
    <source>
        <dbReference type="ARBA" id="ARBA00022989"/>
    </source>
</evidence>
<feature type="transmembrane region" description="Helical" evidence="14">
    <location>
        <begin position="340"/>
        <end position="365"/>
    </location>
</feature>
<evidence type="ECO:0000256" key="4">
    <source>
        <dbReference type="ARBA" id="ARBA00012483"/>
    </source>
</evidence>
<dbReference type="PROSITE" id="PS51292">
    <property type="entry name" value="ZF_RING_CH"/>
    <property type="match status" value="1"/>
</dbReference>
<feature type="transmembrane region" description="Helical" evidence="14">
    <location>
        <begin position="633"/>
        <end position="658"/>
    </location>
</feature>
<evidence type="ECO:0000313" key="16">
    <source>
        <dbReference type="EMBL" id="KAG7296395.1"/>
    </source>
</evidence>
<comment type="subcellular location">
    <subcellularLocation>
        <location evidence="2">Membrane</location>
        <topology evidence="2">Multi-pass membrane protein</topology>
    </subcellularLocation>
</comment>
<keyword evidence="5" id="KW-0808">Transferase</keyword>
<dbReference type="Pfam" id="PF23113">
    <property type="entry name" value="MARCHF6_C"/>
    <property type="match status" value="1"/>
</dbReference>
<feature type="transmembrane region" description="Helical" evidence="14">
    <location>
        <begin position="850"/>
        <end position="867"/>
    </location>
</feature>
<dbReference type="Proteomes" id="UP000823941">
    <property type="component" value="Chromosome 29"/>
</dbReference>
<dbReference type="SMART" id="SM00744">
    <property type="entry name" value="RINGv"/>
    <property type="match status" value="1"/>
</dbReference>
<evidence type="ECO:0000256" key="7">
    <source>
        <dbReference type="ARBA" id="ARBA00022723"/>
    </source>
</evidence>
<dbReference type="InterPro" id="IPR056521">
    <property type="entry name" value="MARCHF6-like_C"/>
</dbReference>
<keyword evidence="8" id="KW-0863">Zinc-finger</keyword>
<evidence type="ECO:0000256" key="13">
    <source>
        <dbReference type="SAM" id="MobiDB-lite"/>
    </source>
</evidence>
<keyword evidence="11 14" id="KW-1133">Transmembrane helix</keyword>
<evidence type="ECO:0000256" key="14">
    <source>
        <dbReference type="SAM" id="Phobius"/>
    </source>
</evidence>
<feature type="transmembrane region" description="Helical" evidence="14">
    <location>
        <begin position="146"/>
        <end position="166"/>
    </location>
</feature>
<evidence type="ECO:0000256" key="9">
    <source>
        <dbReference type="ARBA" id="ARBA00022786"/>
    </source>
</evidence>
<sequence length="910" mass="100246">MMDSDPSGADFCRFCRSEATSDRPLFHPCICTGSIKWIHQECLVQWMRYSRKEFCELCGHRFSFMPIYSPDMPRRLPLRDVAGGLVASVAAAVKDWLHYTLVALAWLGVVPLTACRTYRSLFSGSLDPVISLPFDIISAENLAKDVFSGCFVVTCTLFSFIGLVWLREQIMHGGGPDWLERDAFPAPAQEEVANAADNNNERVAEGAADDAAPREEGAGEGGDDPLIGDEANWNPMEWDRAAAEELTWARLLGLDGSMVFLEHVFWVVSLNTLFIVVFAFCPYHIGRLGAAMGGLSAEGPFAGPLTALAGYALVGACLALLHEGAALLRLRSAKRVLGLCYVVVKVALLSVVEIGVLPLVCGWWLDLCSLSMFDATLKDREASLQAAPWTLMFIHWLVGMVYVYYFASFILLLREVLRPGVLWFLKNLNDPDFSPVQEMIHLSVWSHIHRLIASAVIFGTAVLFMLWLPIRVIKSVLPGFLPYAVAVHTEAPVSELSLELLLLQVILPALLEQSHTRTWLKAALRAWCGAAAAALGLRSYLLGERARAETQPPRAQPAPLAQQHQAALRAWCGTAAAALGLRSYLLGERVRAETQPPRAQPAPLAQQHQALMWRDGPAGYEPYTRASWFYLRVALLLVLVAISLVLASALTLLVPVAIGRRLMALWLPKSTGQVHELYTAACGMYVCWAIGRGGALAAGWARGGRRQLFRRLAQWARLALRAAAAAAALLGVVPLLFGLLLELVLVIPLRVPLEQSPVLFVWQDWALGVLYTKIVCALTMMGPDWRMRRAIEKVYRDGIRDIDLKFIISSVAAPVIRWLGLALCVPYALAHTLGPLLLATPAQRTLLARRLHPALLLLGLAAALLALQIRQFKKLYEHIKNDKYLVGQRLVNYDHRRPKPAPVAAAPANN</sequence>
<evidence type="ECO:0000259" key="15">
    <source>
        <dbReference type="PROSITE" id="PS51292"/>
    </source>
</evidence>
<name>A0ABQ7PTU6_PLUXY</name>
<feature type="transmembrane region" description="Helical" evidence="14">
    <location>
        <begin position="806"/>
        <end position="830"/>
    </location>
</feature>
<keyword evidence="10" id="KW-0862">Zinc</keyword>
<comment type="pathway">
    <text evidence="3">Protein modification; protein ubiquitination.</text>
</comment>
<feature type="transmembrane region" description="Helical" evidence="14">
    <location>
        <begin position="678"/>
        <end position="701"/>
    </location>
</feature>
<feature type="transmembrane region" description="Helical" evidence="14">
    <location>
        <begin position="765"/>
        <end position="785"/>
    </location>
</feature>
<evidence type="ECO:0000256" key="10">
    <source>
        <dbReference type="ARBA" id="ARBA00022833"/>
    </source>
</evidence>
<dbReference type="Gene3D" id="3.30.40.10">
    <property type="entry name" value="Zinc/RING finger domain, C3HC4 (zinc finger)"/>
    <property type="match status" value="1"/>
</dbReference>
<evidence type="ECO:0000256" key="5">
    <source>
        <dbReference type="ARBA" id="ARBA00022679"/>
    </source>
</evidence>
<dbReference type="Pfam" id="PF12906">
    <property type="entry name" value="RINGv"/>
    <property type="match status" value="1"/>
</dbReference>
<evidence type="ECO:0000256" key="6">
    <source>
        <dbReference type="ARBA" id="ARBA00022692"/>
    </source>
</evidence>
<dbReference type="EC" id="2.3.2.27" evidence="4"/>
<comment type="catalytic activity">
    <reaction evidence="1">
        <text>S-ubiquitinyl-[E2 ubiquitin-conjugating enzyme]-L-cysteine + [acceptor protein]-L-lysine = [E2 ubiquitin-conjugating enzyme]-L-cysteine + N(6)-ubiquitinyl-[acceptor protein]-L-lysine.</text>
        <dbReference type="EC" id="2.3.2.27"/>
    </reaction>
</comment>
<feature type="transmembrane region" description="Helical" evidence="14">
    <location>
        <begin position="264"/>
        <end position="285"/>
    </location>
</feature>
<dbReference type="CDD" id="cd16702">
    <property type="entry name" value="RING_CH-C4HC3_MARCH6"/>
    <property type="match status" value="1"/>
</dbReference>
<dbReference type="PANTHER" id="PTHR13145:SF0">
    <property type="entry name" value="E3 UBIQUITIN-PROTEIN LIGASE MARCHF6"/>
    <property type="match status" value="1"/>
</dbReference>
<evidence type="ECO:0000256" key="2">
    <source>
        <dbReference type="ARBA" id="ARBA00004141"/>
    </source>
</evidence>
<dbReference type="PANTHER" id="PTHR13145">
    <property type="entry name" value="SSM4 PROTEIN"/>
    <property type="match status" value="1"/>
</dbReference>
<evidence type="ECO:0000313" key="17">
    <source>
        <dbReference type="Proteomes" id="UP000823941"/>
    </source>
</evidence>
<protein>
    <recommendedName>
        <fullName evidence="4">RING-type E3 ubiquitin transferase</fullName>
        <ecNumber evidence="4">2.3.2.27</ecNumber>
    </recommendedName>
</protein>
<comment type="caution">
    <text evidence="16">The sequence shown here is derived from an EMBL/GenBank/DDBJ whole genome shotgun (WGS) entry which is preliminary data.</text>
</comment>
<dbReference type="SUPFAM" id="SSF57850">
    <property type="entry name" value="RING/U-box"/>
    <property type="match status" value="1"/>
</dbReference>
<reference evidence="16 17" key="1">
    <citation type="submission" date="2021-06" db="EMBL/GenBank/DDBJ databases">
        <title>A haploid diamondback moth (Plutella xylostella L.) genome assembly resolves 31 chromosomes and identifies a diamide resistance mutation.</title>
        <authorList>
            <person name="Ward C.M."/>
            <person name="Perry K.D."/>
            <person name="Baker G."/>
            <person name="Powis K."/>
            <person name="Heckel D.G."/>
            <person name="Baxter S.W."/>
        </authorList>
    </citation>
    <scope>NUCLEOTIDE SEQUENCE [LARGE SCALE GENOMIC DNA]</scope>
    <source>
        <strain evidence="16 17">LV</strain>
        <tissue evidence="16">Single pupa</tissue>
    </source>
</reference>
<accession>A0ABQ7PTU6</accession>
<feature type="transmembrane region" description="Helical" evidence="14">
    <location>
        <begin position="451"/>
        <end position="473"/>
    </location>
</feature>
<gene>
    <name evidence="16" type="ORF">JYU34_021543</name>
</gene>
<keyword evidence="7" id="KW-0479">Metal-binding</keyword>
<dbReference type="EMBL" id="JAHIBW010000029">
    <property type="protein sequence ID" value="KAG7296395.1"/>
    <property type="molecule type" value="Genomic_DNA"/>
</dbReference>
<keyword evidence="17" id="KW-1185">Reference proteome</keyword>